<sequence length="195" mass="21264">MQRTIILASTSPRRKEILAKTNLKFEAVPSSFEEDMTLKMSPVDLAKFLALGKATAVAKNYTDAIIIGADTFVEFGGKVMGKPKTKEIAKEMLEALSGNSHRILTGLAVMDSKTNKVVTAVSEACVHFHEMSEKEIDDYIQTGEPLDRAGAYAIQGGASNFIKKLEGDYDSVVGLPLDQLIEILRHDFGVGISRK</sequence>
<dbReference type="PANTHER" id="PTHR43213:SF5">
    <property type="entry name" value="BIFUNCTIONAL DTTP_UTP PYROPHOSPHATASE_METHYLTRANSFERASE PROTEIN-RELATED"/>
    <property type="match status" value="1"/>
</dbReference>
<protein>
    <recommendedName>
        <fullName evidence="6">dTTP/UTP pyrophosphatase</fullName>
        <shortName evidence="6">dTTPase/UTPase</shortName>
        <ecNumber evidence="6">3.6.1.9</ecNumber>
    </recommendedName>
    <alternativeName>
        <fullName evidence="6">Nucleoside triphosphate pyrophosphatase</fullName>
    </alternativeName>
    <alternativeName>
        <fullName evidence="6">Nucleotide pyrophosphatase</fullName>
        <shortName evidence="6">Nucleotide PPase</shortName>
    </alternativeName>
</protein>
<keyword evidence="5 6" id="KW-0546">Nucleotide metabolism</keyword>
<evidence type="ECO:0000256" key="6">
    <source>
        <dbReference type="HAMAP-Rule" id="MF_00528"/>
    </source>
</evidence>
<dbReference type="CDD" id="cd00555">
    <property type="entry name" value="Maf"/>
    <property type="match status" value="1"/>
</dbReference>
<dbReference type="GO" id="GO:0036221">
    <property type="term" value="F:UTP diphosphatase activity"/>
    <property type="evidence" value="ECO:0007669"/>
    <property type="project" value="RHEA"/>
</dbReference>
<keyword evidence="4 6" id="KW-0378">Hydrolase</keyword>
<dbReference type="PIRSF" id="PIRSF006305">
    <property type="entry name" value="Maf"/>
    <property type="match status" value="1"/>
</dbReference>
<evidence type="ECO:0000256" key="4">
    <source>
        <dbReference type="ARBA" id="ARBA00022801"/>
    </source>
</evidence>
<dbReference type="PANTHER" id="PTHR43213">
    <property type="entry name" value="BIFUNCTIONAL DTTP/UTP PYROPHOSPHATASE/METHYLTRANSFERASE PROTEIN-RELATED"/>
    <property type="match status" value="1"/>
</dbReference>
<dbReference type="FunFam" id="3.90.950.10:FF:000005">
    <property type="entry name" value="7-methyl-GTP pyrophosphatase"/>
    <property type="match status" value="1"/>
</dbReference>
<feature type="active site" description="Proton acceptor" evidence="6">
    <location>
        <position position="70"/>
    </location>
</feature>
<evidence type="ECO:0000256" key="2">
    <source>
        <dbReference type="ARBA" id="ARBA00004496"/>
    </source>
</evidence>
<dbReference type="EC" id="3.6.1.9" evidence="6"/>
<comment type="caution">
    <text evidence="7">The sequence shown here is derived from an EMBL/GenBank/DDBJ whole genome shotgun (WGS) entry which is preliminary data.</text>
</comment>
<organism evidence="7 8">
    <name type="scientific">Candidatus Taylorbacteria bacterium RIFCSPHIGHO2_02_FULL_43_32b</name>
    <dbReference type="NCBI Taxonomy" id="1802306"/>
    <lineage>
        <taxon>Bacteria</taxon>
        <taxon>Candidatus Tayloriibacteriota</taxon>
    </lineage>
</organism>
<evidence type="ECO:0000313" key="7">
    <source>
        <dbReference type="EMBL" id="OHA21972.1"/>
    </source>
</evidence>
<dbReference type="SUPFAM" id="SSF52972">
    <property type="entry name" value="ITPase-like"/>
    <property type="match status" value="1"/>
</dbReference>
<evidence type="ECO:0000256" key="5">
    <source>
        <dbReference type="ARBA" id="ARBA00023080"/>
    </source>
</evidence>
<reference evidence="7 8" key="1">
    <citation type="journal article" date="2016" name="Nat. Commun.">
        <title>Thousands of microbial genomes shed light on interconnected biogeochemical processes in an aquifer system.</title>
        <authorList>
            <person name="Anantharaman K."/>
            <person name="Brown C.T."/>
            <person name="Hug L.A."/>
            <person name="Sharon I."/>
            <person name="Castelle C.J."/>
            <person name="Probst A.J."/>
            <person name="Thomas B.C."/>
            <person name="Singh A."/>
            <person name="Wilkins M.J."/>
            <person name="Karaoz U."/>
            <person name="Brodie E.L."/>
            <person name="Williams K.H."/>
            <person name="Hubbard S.S."/>
            <person name="Banfield J.F."/>
        </authorList>
    </citation>
    <scope>NUCLEOTIDE SEQUENCE [LARGE SCALE GENOMIC DNA]</scope>
</reference>
<comment type="cofactor">
    <cofactor evidence="1 6">
        <name>a divalent metal cation</name>
        <dbReference type="ChEBI" id="CHEBI:60240"/>
    </cofactor>
</comment>
<accession>A0A1G2MG44</accession>
<dbReference type="AlphaFoldDB" id="A0A1G2MG44"/>
<dbReference type="Gene3D" id="3.90.950.10">
    <property type="match status" value="1"/>
</dbReference>
<comment type="function">
    <text evidence="6">Nucleoside triphosphate pyrophosphatase that hydrolyzes dTTP and UTP. May have a dual role in cell division arrest and in preventing the incorporation of modified nucleotides into cellular nucleic acids.</text>
</comment>
<dbReference type="GO" id="GO:0036218">
    <property type="term" value="F:dTTP diphosphatase activity"/>
    <property type="evidence" value="ECO:0007669"/>
    <property type="project" value="RHEA"/>
</dbReference>
<dbReference type="Pfam" id="PF02545">
    <property type="entry name" value="Maf"/>
    <property type="match status" value="1"/>
</dbReference>
<comment type="subcellular location">
    <subcellularLocation>
        <location evidence="2 6">Cytoplasm</location>
    </subcellularLocation>
</comment>
<keyword evidence="3 6" id="KW-0963">Cytoplasm</keyword>
<comment type="catalytic activity">
    <reaction evidence="6">
        <text>UTP + H2O = UMP + diphosphate + H(+)</text>
        <dbReference type="Rhea" id="RHEA:29395"/>
        <dbReference type="ChEBI" id="CHEBI:15377"/>
        <dbReference type="ChEBI" id="CHEBI:15378"/>
        <dbReference type="ChEBI" id="CHEBI:33019"/>
        <dbReference type="ChEBI" id="CHEBI:46398"/>
        <dbReference type="ChEBI" id="CHEBI:57865"/>
        <dbReference type="EC" id="3.6.1.9"/>
    </reaction>
</comment>
<comment type="catalytic activity">
    <reaction evidence="6">
        <text>dTTP + H2O = dTMP + diphosphate + H(+)</text>
        <dbReference type="Rhea" id="RHEA:28534"/>
        <dbReference type="ChEBI" id="CHEBI:15377"/>
        <dbReference type="ChEBI" id="CHEBI:15378"/>
        <dbReference type="ChEBI" id="CHEBI:33019"/>
        <dbReference type="ChEBI" id="CHEBI:37568"/>
        <dbReference type="ChEBI" id="CHEBI:63528"/>
        <dbReference type="EC" id="3.6.1.9"/>
    </reaction>
</comment>
<comment type="similarity">
    <text evidence="6">Belongs to the Maf family. YhdE subfamily.</text>
</comment>
<dbReference type="Proteomes" id="UP000177130">
    <property type="component" value="Unassembled WGS sequence"/>
</dbReference>
<feature type="site" description="Important for substrate specificity" evidence="6">
    <location>
        <position position="155"/>
    </location>
</feature>
<name>A0A1G2MG44_9BACT</name>
<feature type="site" description="Important for substrate specificity" evidence="6">
    <location>
        <position position="13"/>
    </location>
</feature>
<dbReference type="HAMAP" id="MF_00528">
    <property type="entry name" value="Maf"/>
    <property type="match status" value="1"/>
</dbReference>
<dbReference type="EMBL" id="MHRK01000062">
    <property type="protein sequence ID" value="OHA21972.1"/>
    <property type="molecule type" value="Genomic_DNA"/>
</dbReference>
<evidence type="ECO:0000256" key="3">
    <source>
        <dbReference type="ARBA" id="ARBA00022490"/>
    </source>
</evidence>
<feature type="site" description="Important for substrate specificity" evidence="6">
    <location>
        <position position="71"/>
    </location>
</feature>
<dbReference type="GO" id="GO:0005737">
    <property type="term" value="C:cytoplasm"/>
    <property type="evidence" value="ECO:0007669"/>
    <property type="project" value="UniProtKB-SubCell"/>
</dbReference>
<dbReference type="NCBIfam" id="TIGR00172">
    <property type="entry name" value="maf"/>
    <property type="match status" value="1"/>
</dbReference>
<dbReference type="GO" id="GO:0009117">
    <property type="term" value="P:nucleotide metabolic process"/>
    <property type="evidence" value="ECO:0007669"/>
    <property type="project" value="UniProtKB-KW"/>
</dbReference>
<dbReference type="InterPro" id="IPR029001">
    <property type="entry name" value="ITPase-like_fam"/>
</dbReference>
<evidence type="ECO:0000313" key="8">
    <source>
        <dbReference type="Proteomes" id="UP000177130"/>
    </source>
</evidence>
<gene>
    <name evidence="7" type="ORF">A3C72_01085</name>
</gene>
<evidence type="ECO:0000256" key="1">
    <source>
        <dbReference type="ARBA" id="ARBA00001968"/>
    </source>
</evidence>
<dbReference type="STRING" id="1802306.A3C72_01085"/>
<proteinExistence type="inferred from homology"/>
<dbReference type="InterPro" id="IPR003697">
    <property type="entry name" value="Maf-like"/>
</dbReference>
<comment type="caution">
    <text evidence="6">Lacks conserved residue(s) required for the propagation of feature annotation.</text>
</comment>